<sequence length="191" mass="20963">MEASNAITTLAIAADENGDPKLKGKSKKSKKGRSSNNVWKAALLFFLGRRKATKVIQAEVVSDANWKMLVGSMRPVNLHDNESTLMLPDNNACENLANEDVSEKRKDEMTEEVSKLPELLTPVSPSSSSECSDSRYASALNLQALDKSGSSDDDESEEFNDTQGDAMIDMKAEMFIAQFYAQMRIQNTSSA</sequence>
<feature type="compositionally biased region" description="Basic residues" evidence="1">
    <location>
        <begin position="23"/>
        <end position="33"/>
    </location>
</feature>
<feature type="compositionally biased region" description="Acidic residues" evidence="1">
    <location>
        <begin position="151"/>
        <end position="160"/>
    </location>
</feature>
<reference evidence="2" key="1">
    <citation type="submission" date="2021-01" db="UniProtKB">
        <authorList>
            <consortium name="EnsemblPlants"/>
        </authorList>
    </citation>
    <scope>IDENTIFICATION</scope>
</reference>
<dbReference type="AlphaFoldDB" id="A0A7N0TS65"/>
<dbReference type="Proteomes" id="UP000594263">
    <property type="component" value="Unplaced"/>
</dbReference>
<dbReference type="Pfam" id="PF05553">
    <property type="entry name" value="DUF761"/>
    <property type="match status" value="1"/>
</dbReference>
<dbReference type="PANTHER" id="PTHR36378">
    <property type="entry name" value="COTTON FIBER PROTEIN"/>
    <property type="match status" value="1"/>
</dbReference>
<feature type="compositionally biased region" description="Basic and acidic residues" evidence="1">
    <location>
        <begin position="101"/>
        <end position="115"/>
    </location>
</feature>
<accession>A0A7N0TS65</accession>
<dbReference type="EnsemblPlants" id="Kaladp0044s0071.1.v1.1">
    <property type="protein sequence ID" value="Kaladp0044s0071.1.v1.1.CDS.1"/>
    <property type="gene ID" value="Kaladp0044s0071.v1.1"/>
</dbReference>
<evidence type="ECO:0000313" key="2">
    <source>
        <dbReference type="EnsemblPlants" id="Kaladp0044s0071.1.v1.1.CDS.1"/>
    </source>
</evidence>
<feature type="compositionally biased region" description="Low complexity" evidence="1">
    <location>
        <begin position="124"/>
        <end position="138"/>
    </location>
</feature>
<dbReference type="InterPro" id="IPR008480">
    <property type="entry name" value="DUF761_pln"/>
</dbReference>
<name>A0A7N0TS65_KALFE</name>
<proteinExistence type="predicted"/>
<feature type="region of interest" description="Disordered" evidence="1">
    <location>
        <begin position="14"/>
        <end position="34"/>
    </location>
</feature>
<dbReference type="OMA" id="FILQFYQ"/>
<keyword evidence="3" id="KW-1185">Reference proteome</keyword>
<dbReference type="PANTHER" id="PTHR36378:SF1">
    <property type="entry name" value="COTTON FIBER PROTEIN"/>
    <property type="match status" value="1"/>
</dbReference>
<feature type="region of interest" description="Disordered" evidence="1">
    <location>
        <begin position="101"/>
        <end position="163"/>
    </location>
</feature>
<evidence type="ECO:0000256" key="1">
    <source>
        <dbReference type="SAM" id="MobiDB-lite"/>
    </source>
</evidence>
<protein>
    <submittedName>
        <fullName evidence="2">Uncharacterized protein</fullName>
    </submittedName>
</protein>
<evidence type="ECO:0000313" key="3">
    <source>
        <dbReference type="Proteomes" id="UP000594263"/>
    </source>
</evidence>
<dbReference type="Gramene" id="Kaladp0044s0071.1.v1.1">
    <property type="protein sequence ID" value="Kaladp0044s0071.1.v1.1.CDS.1"/>
    <property type="gene ID" value="Kaladp0044s0071.v1.1"/>
</dbReference>
<organism evidence="2 3">
    <name type="scientific">Kalanchoe fedtschenkoi</name>
    <name type="common">Lavender scallops</name>
    <name type="synonym">South American air plant</name>
    <dbReference type="NCBI Taxonomy" id="63787"/>
    <lineage>
        <taxon>Eukaryota</taxon>
        <taxon>Viridiplantae</taxon>
        <taxon>Streptophyta</taxon>
        <taxon>Embryophyta</taxon>
        <taxon>Tracheophyta</taxon>
        <taxon>Spermatophyta</taxon>
        <taxon>Magnoliopsida</taxon>
        <taxon>eudicotyledons</taxon>
        <taxon>Gunneridae</taxon>
        <taxon>Pentapetalae</taxon>
        <taxon>Saxifragales</taxon>
        <taxon>Crassulaceae</taxon>
        <taxon>Kalanchoe</taxon>
    </lineage>
</organism>